<dbReference type="Proteomes" id="UP000199412">
    <property type="component" value="Unassembled WGS sequence"/>
</dbReference>
<gene>
    <name evidence="2" type="ORF">SAMN05421720_11377</name>
</gene>
<dbReference type="SUPFAM" id="SSF53335">
    <property type="entry name" value="S-adenosyl-L-methionine-dependent methyltransferases"/>
    <property type="match status" value="1"/>
</dbReference>
<dbReference type="CDD" id="cd02440">
    <property type="entry name" value="AdoMet_MTases"/>
    <property type="match status" value="1"/>
</dbReference>
<dbReference type="InterPro" id="IPR041698">
    <property type="entry name" value="Methyltransf_25"/>
</dbReference>
<evidence type="ECO:0000313" key="2">
    <source>
        <dbReference type="EMBL" id="SDE82957.1"/>
    </source>
</evidence>
<dbReference type="Pfam" id="PF13649">
    <property type="entry name" value="Methyltransf_25"/>
    <property type="match status" value="1"/>
</dbReference>
<evidence type="ECO:0000259" key="1">
    <source>
        <dbReference type="Pfam" id="PF13649"/>
    </source>
</evidence>
<name>A0A1G7G4D4_9PROT</name>
<dbReference type="EMBL" id="FNAP01000013">
    <property type="protein sequence ID" value="SDE82957.1"/>
    <property type="molecule type" value="Genomic_DNA"/>
</dbReference>
<dbReference type="InterPro" id="IPR029063">
    <property type="entry name" value="SAM-dependent_MTases_sf"/>
</dbReference>
<reference evidence="2 3" key="1">
    <citation type="submission" date="2016-10" db="EMBL/GenBank/DDBJ databases">
        <authorList>
            <person name="de Groot N.N."/>
        </authorList>
    </citation>
    <scope>NUCLEOTIDE SEQUENCE [LARGE SCALE GENOMIC DNA]</scope>
    <source>
        <strain evidence="2 3">ATCC 700224</strain>
    </source>
</reference>
<dbReference type="AlphaFoldDB" id="A0A1G7G4D4"/>
<evidence type="ECO:0000313" key="3">
    <source>
        <dbReference type="Proteomes" id="UP000199412"/>
    </source>
</evidence>
<dbReference type="GO" id="GO:0016740">
    <property type="term" value="F:transferase activity"/>
    <property type="evidence" value="ECO:0007669"/>
    <property type="project" value="UniProtKB-KW"/>
</dbReference>
<dbReference type="STRING" id="69960.SAMN05421720_11377"/>
<accession>A0A1G7G4D4</accession>
<dbReference type="OrthoDB" id="9791837at2"/>
<sequence>MDAHTLMDRIYRPQRHIYDITRKYFLLGRDKVIDDIGAADGETVCEVGCGTARNLVKMATRYPNAHLLGLDASAEMLKTANDKLARNGLAERVKLARGLAQDFDAATLFELDGPLDHVVFSYSLSMIPMWHESVEHALDVVRPGGRIHIVDFGDQSDLPRWFRAVLFWWLGLFHVQFRPELVTFLWGTQAEGRAEVTVTPLYGGYAFVATLVKAEPASASASG</sequence>
<keyword evidence="3" id="KW-1185">Reference proteome</keyword>
<proteinExistence type="predicted"/>
<keyword evidence="2" id="KW-0808">Transferase</keyword>
<dbReference type="PANTHER" id="PTHR43591">
    <property type="entry name" value="METHYLTRANSFERASE"/>
    <property type="match status" value="1"/>
</dbReference>
<organism evidence="2 3">
    <name type="scientific">Rhodospira trueperi</name>
    <dbReference type="NCBI Taxonomy" id="69960"/>
    <lineage>
        <taxon>Bacteria</taxon>
        <taxon>Pseudomonadati</taxon>
        <taxon>Pseudomonadota</taxon>
        <taxon>Alphaproteobacteria</taxon>
        <taxon>Rhodospirillales</taxon>
        <taxon>Rhodospirillaceae</taxon>
        <taxon>Rhodospira</taxon>
    </lineage>
</organism>
<dbReference type="RefSeq" id="WP_092787564.1">
    <property type="nucleotide sequence ID" value="NZ_FNAP01000013.1"/>
</dbReference>
<dbReference type="Gene3D" id="3.40.50.150">
    <property type="entry name" value="Vaccinia Virus protein VP39"/>
    <property type="match status" value="1"/>
</dbReference>
<protein>
    <submittedName>
        <fullName evidence="2">S-adenosylmethionine-diacylgycerolhomoserine-N-methlytransferase</fullName>
    </submittedName>
</protein>
<feature type="domain" description="Methyltransferase" evidence="1">
    <location>
        <begin position="44"/>
        <end position="145"/>
    </location>
</feature>